<keyword evidence="2" id="KW-1185">Reference proteome</keyword>
<gene>
    <name evidence="1" type="ORF">EJ06DRAFT_527169</name>
</gene>
<evidence type="ECO:0000313" key="2">
    <source>
        <dbReference type="Proteomes" id="UP000799640"/>
    </source>
</evidence>
<dbReference type="InterPro" id="IPR035994">
    <property type="entry name" value="Nucleoside_phosphorylase_sf"/>
</dbReference>
<dbReference type="OrthoDB" id="4129906at2759"/>
<reference evidence="1" key="1">
    <citation type="journal article" date="2020" name="Stud. Mycol.">
        <title>101 Dothideomycetes genomes: a test case for predicting lifestyles and emergence of pathogens.</title>
        <authorList>
            <person name="Haridas S."/>
            <person name="Albert R."/>
            <person name="Binder M."/>
            <person name="Bloem J."/>
            <person name="Labutti K."/>
            <person name="Salamov A."/>
            <person name="Andreopoulos B."/>
            <person name="Baker S."/>
            <person name="Barry K."/>
            <person name="Bills G."/>
            <person name="Bluhm B."/>
            <person name="Cannon C."/>
            <person name="Castanera R."/>
            <person name="Culley D."/>
            <person name="Daum C."/>
            <person name="Ezra D."/>
            <person name="Gonzalez J."/>
            <person name="Henrissat B."/>
            <person name="Kuo A."/>
            <person name="Liang C."/>
            <person name="Lipzen A."/>
            <person name="Lutzoni F."/>
            <person name="Magnuson J."/>
            <person name="Mondo S."/>
            <person name="Nolan M."/>
            <person name="Ohm R."/>
            <person name="Pangilinan J."/>
            <person name="Park H.-J."/>
            <person name="Ramirez L."/>
            <person name="Alfaro M."/>
            <person name="Sun H."/>
            <person name="Tritt A."/>
            <person name="Yoshinaga Y."/>
            <person name="Zwiers L.-H."/>
            <person name="Turgeon B."/>
            <person name="Goodwin S."/>
            <person name="Spatafora J."/>
            <person name="Crous P."/>
            <person name="Grigoriev I."/>
        </authorList>
    </citation>
    <scope>NUCLEOTIDE SEQUENCE</scope>
    <source>
        <strain evidence="1">CBS 262.69</strain>
    </source>
</reference>
<dbReference type="GO" id="GO:0003824">
    <property type="term" value="F:catalytic activity"/>
    <property type="evidence" value="ECO:0007669"/>
    <property type="project" value="InterPro"/>
</dbReference>
<dbReference type="SUPFAM" id="SSF53167">
    <property type="entry name" value="Purine and uridine phosphorylases"/>
    <property type="match status" value="1"/>
</dbReference>
<sequence>MVGQKDKHPLQRRLRNTPVCILCARPKEAEKIASTLKAGEKVAGHQISPTYKGLTFWFGAFTLADGSELAYYVTYSRRQGVQSFIVDASIILHTLRPRYVVHSGVCAGDVIFGEAGINYEEGKWEVHGEEMVFLPDWDTVRVSAGDMQSFAEYRPRTHYGDYLTGSAVRGDAERVFKQAKSVGHPRGVSGLSNFRSLAERQLRSIWKPAHSSSSNRSHHLEAELW</sequence>
<accession>A0A6G1I5G2</accession>
<dbReference type="EMBL" id="ML996689">
    <property type="protein sequence ID" value="KAF2403543.1"/>
    <property type="molecule type" value="Genomic_DNA"/>
</dbReference>
<evidence type="ECO:0000313" key="1">
    <source>
        <dbReference type="EMBL" id="KAF2403543.1"/>
    </source>
</evidence>
<protein>
    <submittedName>
        <fullName evidence="1">Uncharacterized protein</fullName>
    </submittedName>
</protein>
<proteinExistence type="predicted"/>
<organism evidence="1 2">
    <name type="scientific">Trichodelitschia bisporula</name>
    <dbReference type="NCBI Taxonomy" id="703511"/>
    <lineage>
        <taxon>Eukaryota</taxon>
        <taxon>Fungi</taxon>
        <taxon>Dikarya</taxon>
        <taxon>Ascomycota</taxon>
        <taxon>Pezizomycotina</taxon>
        <taxon>Dothideomycetes</taxon>
        <taxon>Dothideomycetes incertae sedis</taxon>
        <taxon>Phaeotrichales</taxon>
        <taxon>Phaeotrichaceae</taxon>
        <taxon>Trichodelitschia</taxon>
    </lineage>
</organism>
<dbReference type="Gene3D" id="3.40.50.1580">
    <property type="entry name" value="Nucleoside phosphorylase domain"/>
    <property type="match status" value="1"/>
</dbReference>
<dbReference type="AlphaFoldDB" id="A0A6G1I5G2"/>
<dbReference type="Proteomes" id="UP000799640">
    <property type="component" value="Unassembled WGS sequence"/>
</dbReference>
<name>A0A6G1I5G2_9PEZI</name>
<dbReference type="GO" id="GO:0009116">
    <property type="term" value="P:nucleoside metabolic process"/>
    <property type="evidence" value="ECO:0007669"/>
    <property type="project" value="InterPro"/>
</dbReference>